<sequence length="185" mass="21005">MNLDELQKNVISADQKPSSDHNNSFIIGSNGSLNNGTLRNKTNNDSISESWRKFVLEEQVSRSMDTPLKQQRSLGENLENFVAPTGVINVGDHQDHNANVVIGGDTHHQDLMGMDPIVMPSQQEHWLQMKIPAAINIHQHQEQQHHHQQMNFGRCQDFSVPKSLFFENQVMEIGYSENSAVQRTH</sequence>
<reference evidence="2 3" key="1">
    <citation type="journal article" date="2010" name="Nature">
        <title>Genome sequence of the palaeopolyploid soybean.</title>
        <authorList>
            <person name="Schmutz J."/>
            <person name="Cannon S.B."/>
            <person name="Schlueter J."/>
            <person name="Ma J."/>
            <person name="Mitros T."/>
            <person name="Nelson W."/>
            <person name="Hyten D.L."/>
            <person name="Song Q."/>
            <person name="Thelen J.J."/>
            <person name="Cheng J."/>
            <person name="Xu D."/>
            <person name="Hellsten U."/>
            <person name="May G.D."/>
            <person name="Yu Y."/>
            <person name="Sakurai T."/>
            <person name="Umezawa T."/>
            <person name="Bhattacharyya M.K."/>
            <person name="Sandhu D."/>
            <person name="Valliyodan B."/>
            <person name="Lindquist E."/>
            <person name="Peto M."/>
            <person name="Grant D."/>
            <person name="Shu S."/>
            <person name="Goodstein D."/>
            <person name="Barry K."/>
            <person name="Futrell-Griggs M."/>
            <person name="Abernathy B."/>
            <person name="Du J."/>
            <person name="Tian Z."/>
            <person name="Zhu L."/>
            <person name="Gill N."/>
            <person name="Joshi T."/>
            <person name="Libault M."/>
            <person name="Sethuraman A."/>
            <person name="Zhang X.-C."/>
            <person name="Shinozaki K."/>
            <person name="Nguyen H.T."/>
            <person name="Wing R.A."/>
            <person name="Cregan P."/>
            <person name="Specht J."/>
            <person name="Grimwood J."/>
            <person name="Rokhsar D."/>
            <person name="Stacey G."/>
            <person name="Shoemaker R.C."/>
            <person name="Jackson S.A."/>
        </authorList>
    </citation>
    <scope>NUCLEOTIDE SEQUENCE</scope>
    <source>
        <strain evidence="3">cv. Williams 82</strain>
        <tissue evidence="2">Callus</tissue>
    </source>
</reference>
<dbReference type="OMA" id="HQDHNAN"/>
<dbReference type="EMBL" id="CM000845">
    <property type="protein sequence ID" value="KRH26009.1"/>
    <property type="molecule type" value="Genomic_DNA"/>
</dbReference>
<name>A0A0R0HEI6_SOYBN</name>
<reference evidence="3" key="2">
    <citation type="submission" date="2018-02" db="UniProtKB">
        <authorList>
            <consortium name="EnsemblPlants"/>
        </authorList>
    </citation>
    <scope>IDENTIFICATION</scope>
    <source>
        <strain evidence="3">Williams 82</strain>
    </source>
</reference>
<evidence type="ECO:0000313" key="2">
    <source>
        <dbReference type="EMBL" id="KRH26009.1"/>
    </source>
</evidence>
<evidence type="ECO:0000313" key="4">
    <source>
        <dbReference type="Proteomes" id="UP000008827"/>
    </source>
</evidence>
<evidence type="ECO:0000313" key="3">
    <source>
        <dbReference type="EnsemblPlants" id="KRH26009"/>
    </source>
</evidence>
<evidence type="ECO:0000256" key="1">
    <source>
        <dbReference type="SAM" id="MobiDB-lite"/>
    </source>
</evidence>
<dbReference type="AlphaFoldDB" id="A0A0R0HEI6"/>
<keyword evidence="4" id="KW-1185">Reference proteome</keyword>
<dbReference type="GO" id="GO:0005634">
    <property type="term" value="C:nucleus"/>
    <property type="evidence" value="ECO:0000318"/>
    <property type="project" value="GO_Central"/>
</dbReference>
<dbReference type="PaxDb" id="3847-GLYMA12G21394.1"/>
<dbReference type="Proteomes" id="UP000008827">
    <property type="component" value="Chromosome 12"/>
</dbReference>
<feature type="region of interest" description="Disordered" evidence="1">
    <location>
        <begin position="1"/>
        <end position="22"/>
    </location>
</feature>
<protein>
    <submittedName>
        <fullName evidence="2 3">Uncharacterized protein</fullName>
    </submittedName>
</protein>
<gene>
    <name evidence="2" type="ORF">GLYMA_12G145200</name>
</gene>
<dbReference type="Gramene" id="KRH26009">
    <property type="protein sequence ID" value="KRH26009"/>
    <property type="gene ID" value="GLYMA_12G145200"/>
</dbReference>
<accession>A0A0R0HEI6</accession>
<organism evidence="2">
    <name type="scientific">Glycine max</name>
    <name type="common">Soybean</name>
    <name type="synonym">Glycine hispida</name>
    <dbReference type="NCBI Taxonomy" id="3847"/>
    <lineage>
        <taxon>Eukaryota</taxon>
        <taxon>Viridiplantae</taxon>
        <taxon>Streptophyta</taxon>
        <taxon>Embryophyta</taxon>
        <taxon>Tracheophyta</taxon>
        <taxon>Spermatophyta</taxon>
        <taxon>Magnoliopsida</taxon>
        <taxon>eudicotyledons</taxon>
        <taxon>Gunneridae</taxon>
        <taxon>Pentapetalae</taxon>
        <taxon>rosids</taxon>
        <taxon>fabids</taxon>
        <taxon>Fabales</taxon>
        <taxon>Fabaceae</taxon>
        <taxon>Papilionoideae</taxon>
        <taxon>50 kb inversion clade</taxon>
        <taxon>NPAAA clade</taxon>
        <taxon>indigoferoid/millettioid clade</taxon>
        <taxon>Phaseoleae</taxon>
        <taxon>Glycine</taxon>
        <taxon>Glycine subgen. Soja</taxon>
    </lineage>
</organism>
<dbReference type="InParanoid" id="A0A0R0HEI6"/>
<dbReference type="EnsemblPlants" id="KRH26009">
    <property type="protein sequence ID" value="KRH26009"/>
    <property type="gene ID" value="GLYMA_12G145200"/>
</dbReference>
<feature type="compositionally biased region" description="Polar residues" evidence="1">
    <location>
        <begin position="9"/>
        <end position="22"/>
    </location>
</feature>
<proteinExistence type="predicted"/>
<reference evidence="2" key="3">
    <citation type="submission" date="2018-07" db="EMBL/GenBank/DDBJ databases">
        <title>WGS assembly of Glycine max.</title>
        <authorList>
            <person name="Schmutz J."/>
            <person name="Cannon S."/>
            <person name="Schlueter J."/>
            <person name="Ma J."/>
            <person name="Mitros T."/>
            <person name="Nelson W."/>
            <person name="Hyten D."/>
            <person name="Song Q."/>
            <person name="Thelen J."/>
            <person name="Cheng J."/>
            <person name="Xu D."/>
            <person name="Hellsten U."/>
            <person name="May G."/>
            <person name="Yu Y."/>
            <person name="Sakurai T."/>
            <person name="Umezawa T."/>
            <person name="Bhattacharyya M."/>
            <person name="Sandhu D."/>
            <person name="Valliyodan B."/>
            <person name="Lindquist E."/>
            <person name="Peto M."/>
            <person name="Grant D."/>
            <person name="Shu S."/>
            <person name="Goodstein D."/>
            <person name="Barry K."/>
            <person name="Futrell-Griggs M."/>
            <person name="Abernathy B."/>
            <person name="Du J."/>
            <person name="Tian Z."/>
            <person name="Zhu L."/>
            <person name="Gill N."/>
            <person name="Joshi T."/>
            <person name="Libault M."/>
            <person name="Sethuraman A."/>
            <person name="Zhang X."/>
            <person name="Shinozaki K."/>
            <person name="Nguyen H."/>
            <person name="Wing R."/>
            <person name="Cregan P."/>
            <person name="Specht J."/>
            <person name="Grimwood J."/>
            <person name="Rokhsar D."/>
            <person name="Stacey G."/>
            <person name="Shoemaker R."/>
            <person name="Jackson S."/>
        </authorList>
    </citation>
    <scope>NUCLEOTIDE SEQUENCE</scope>
    <source>
        <tissue evidence="2">Callus</tissue>
    </source>
</reference>